<dbReference type="KEGG" id="plue:EWM63_22785"/>
<evidence type="ECO:0000313" key="2">
    <source>
        <dbReference type="Proteomes" id="UP000290637"/>
    </source>
</evidence>
<sequence length="221" mass="24539">MQHHLLILAVVATTTLTACGSKTDANEKNFGAALTQYFDKKGELCLDTRKWPVDISESDLRFQKDMLHSNLNRMAALEAAGLVKSQDIEVEGKSWDGKPNGRMFKMKRYELADAAKPYMKERDVKSIGLNGSTTVKQVDLCWGKKALDKIVKWEGPMSFGEYKEANVVYTYKIDDAAAWTRTPAVQAAFPAVKMLLDGAGSKESKHGVKLTSEGWESRGLD</sequence>
<dbReference type="EMBL" id="CP035913">
    <property type="protein sequence ID" value="QBE65468.1"/>
    <property type="molecule type" value="Genomic_DNA"/>
</dbReference>
<accession>A0A4P6L3P8</accession>
<dbReference type="AlphaFoldDB" id="A0A4P6L3P8"/>
<dbReference type="RefSeq" id="WP_130188578.1">
    <property type="nucleotide sequence ID" value="NZ_CP035913.1"/>
</dbReference>
<dbReference type="Proteomes" id="UP000290637">
    <property type="component" value="Chromosome"/>
</dbReference>
<gene>
    <name evidence="1" type="ORF">EWM63_22785</name>
</gene>
<protein>
    <submittedName>
        <fullName evidence="1">Uncharacterized protein</fullName>
    </submittedName>
</protein>
<proteinExistence type="predicted"/>
<keyword evidence="2" id="KW-1185">Reference proteome</keyword>
<organism evidence="1 2">
    <name type="scientific">Pseudoduganella lutea</name>
    <dbReference type="NCBI Taxonomy" id="321985"/>
    <lineage>
        <taxon>Bacteria</taxon>
        <taxon>Pseudomonadati</taxon>
        <taxon>Pseudomonadota</taxon>
        <taxon>Betaproteobacteria</taxon>
        <taxon>Burkholderiales</taxon>
        <taxon>Oxalobacteraceae</taxon>
        <taxon>Telluria group</taxon>
        <taxon>Pseudoduganella</taxon>
    </lineage>
</organism>
<reference evidence="1 2" key="1">
    <citation type="submission" date="2019-02" db="EMBL/GenBank/DDBJ databases">
        <title>Draft Genome Sequences of Six Type Strains of the Genus Massilia.</title>
        <authorList>
            <person name="Miess H."/>
            <person name="Frediansyhah A."/>
            <person name="Gross H."/>
        </authorList>
    </citation>
    <scope>NUCLEOTIDE SEQUENCE [LARGE SCALE GENOMIC DNA]</scope>
    <source>
        <strain evidence="1 2">DSM 17473</strain>
    </source>
</reference>
<name>A0A4P6L3P8_9BURK</name>
<evidence type="ECO:0000313" key="1">
    <source>
        <dbReference type="EMBL" id="QBE65468.1"/>
    </source>
</evidence>
<dbReference type="OrthoDB" id="7067762at2"/>